<protein>
    <recommendedName>
        <fullName evidence="4">Secreted protein</fullName>
    </recommendedName>
</protein>
<evidence type="ECO:0000313" key="2">
    <source>
        <dbReference type="EMBL" id="WVX66523.1"/>
    </source>
</evidence>
<sequence>MRVIFSILSLILLFGSENTIAVPHPTGNADHLKNNGNAKIARDCPGSAQVSCFKNLDQSNQTYYGSLQSSWSKTDNFPLCWDTDVGIFGKCEPCQYKHSGKSSDQIMQDLTNLCNSSAGCYVDGKAVKCCNKHNPTDCCNGDCVANL</sequence>
<proteinExistence type="predicted"/>
<gene>
    <name evidence="2" type="ORF">Bealeia1_00702</name>
</gene>
<feature type="signal peptide" evidence="1">
    <location>
        <begin position="1"/>
        <end position="21"/>
    </location>
</feature>
<dbReference type="Proteomes" id="UP001330434">
    <property type="component" value="Chromosome"/>
</dbReference>
<evidence type="ECO:0000313" key="3">
    <source>
        <dbReference type="Proteomes" id="UP001330434"/>
    </source>
</evidence>
<feature type="chain" id="PRO_5047314514" description="Secreted protein" evidence="1">
    <location>
        <begin position="22"/>
        <end position="147"/>
    </location>
</feature>
<reference evidence="2 3" key="1">
    <citation type="journal article" date="2024" name="Environ. Microbiol.">
        <title>Novel evolutionary insights on the interactions of the Holosporales (Alphaproteobacteria) with eukaryotic hosts from comparative genomics.</title>
        <authorList>
            <person name="Giovannini M."/>
            <person name="Petroni G."/>
            <person name="Castelli M."/>
        </authorList>
    </citation>
    <scope>NUCLEOTIDE SEQUENCE [LARGE SCALE GENOMIC DNA]</scope>
    <source>
        <strain evidence="2 3">US_Bl 15I1</strain>
    </source>
</reference>
<evidence type="ECO:0000256" key="1">
    <source>
        <dbReference type="SAM" id="SignalP"/>
    </source>
</evidence>
<accession>A0ABZ2C4C7</accession>
<keyword evidence="1" id="KW-0732">Signal</keyword>
<organism evidence="2 3">
    <name type="scientific">Candidatus Bealeia paramacronuclearis</name>
    <dbReference type="NCBI Taxonomy" id="1921001"/>
    <lineage>
        <taxon>Bacteria</taxon>
        <taxon>Pseudomonadati</taxon>
        <taxon>Pseudomonadota</taxon>
        <taxon>Alphaproteobacteria</taxon>
        <taxon>Holosporales</taxon>
        <taxon>Holosporaceae</taxon>
        <taxon>Candidatus Bealeia</taxon>
    </lineage>
</organism>
<name>A0ABZ2C4C7_9PROT</name>
<evidence type="ECO:0008006" key="4">
    <source>
        <dbReference type="Google" id="ProtNLM"/>
    </source>
</evidence>
<dbReference type="RefSeq" id="WP_331255379.1">
    <property type="nucleotide sequence ID" value="NZ_CP133270.1"/>
</dbReference>
<keyword evidence="3" id="KW-1185">Reference proteome</keyword>
<dbReference type="EMBL" id="CP133270">
    <property type="protein sequence ID" value="WVX66523.1"/>
    <property type="molecule type" value="Genomic_DNA"/>
</dbReference>